<feature type="region of interest" description="Disordered" evidence="1">
    <location>
        <begin position="1"/>
        <end position="59"/>
    </location>
</feature>
<dbReference type="EMBL" id="CAXAMM010043572">
    <property type="protein sequence ID" value="CAK9110690.1"/>
    <property type="molecule type" value="Genomic_DNA"/>
</dbReference>
<gene>
    <name evidence="2" type="ORF">SCF082_LOCUS51403</name>
</gene>
<dbReference type="Proteomes" id="UP001642464">
    <property type="component" value="Unassembled WGS sequence"/>
</dbReference>
<organism evidence="2 3">
    <name type="scientific">Durusdinium trenchii</name>
    <dbReference type="NCBI Taxonomy" id="1381693"/>
    <lineage>
        <taxon>Eukaryota</taxon>
        <taxon>Sar</taxon>
        <taxon>Alveolata</taxon>
        <taxon>Dinophyceae</taxon>
        <taxon>Suessiales</taxon>
        <taxon>Symbiodiniaceae</taxon>
        <taxon>Durusdinium</taxon>
    </lineage>
</organism>
<comment type="caution">
    <text evidence="2">The sequence shown here is derived from an EMBL/GenBank/DDBJ whole genome shotgun (WGS) entry which is preliminary data.</text>
</comment>
<feature type="region of interest" description="Disordered" evidence="1">
    <location>
        <begin position="99"/>
        <end position="123"/>
    </location>
</feature>
<evidence type="ECO:0000313" key="3">
    <source>
        <dbReference type="Proteomes" id="UP001642464"/>
    </source>
</evidence>
<feature type="compositionally biased region" description="Polar residues" evidence="1">
    <location>
        <begin position="1"/>
        <end position="10"/>
    </location>
</feature>
<evidence type="ECO:0000313" key="2">
    <source>
        <dbReference type="EMBL" id="CAK9110690.1"/>
    </source>
</evidence>
<feature type="compositionally biased region" description="Polar residues" evidence="1">
    <location>
        <begin position="101"/>
        <end position="110"/>
    </location>
</feature>
<feature type="compositionally biased region" description="Basic and acidic residues" evidence="1">
    <location>
        <begin position="111"/>
        <end position="123"/>
    </location>
</feature>
<keyword evidence="3" id="KW-1185">Reference proteome</keyword>
<reference evidence="2 3" key="1">
    <citation type="submission" date="2024-02" db="EMBL/GenBank/DDBJ databases">
        <authorList>
            <person name="Chen Y."/>
            <person name="Shah S."/>
            <person name="Dougan E. K."/>
            <person name="Thang M."/>
            <person name="Chan C."/>
        </authorList>
    </citation>
    <scope>NUCLEOTIDE SEQUENCE [LARGE SCALE GENOMIC DNA]</scope>
</reference>
<proteinExistence type="predicted"/>
<protein>
    <submittedName>
        <fullName evidence="2">Uncharacterized protein</fullName>
    </submittedName>
</protein>
<evidence type="ECO:0000256" key="1">
    <source>
        <dbReference type="SAM" id="MobiDB-lite"/>
    </source>
</evidence>
<name>A0ABP0SEL7_9DINO</name>
<sequence length="123" mass="13616">MTSTLRTGDSISPEGEDKPKDSGRSNQLLPTMSLRPHSTPQGSRRLQTRRKIGNKTPEVEKFLVESLRRDPGSGQAQLNEADLQQIVNMMEFYEFAAQIGPNGTRTTPTTKADDLRDEASDSP</sequence>
<feature type="compositionally biased region" description="Polar residues" evidence="1">
    <location>
        <begin position="24"/>
        <end position="45"/>
    </location>
</feature>
<accession>A0ABP0SEL7</accession>